<proteinExistence type="predicted"/>
<protein>
    <recommendedName>
        <fullName evidence="4">Transmembrane protein</fullName>
    </recommendedName>
</protein>
<accession>A0A9W8ZXS1</accession>
<dbReference type="EMBL" id="JAOTPV010000037">
    <property type="protein sequence ID" value="KAJ4468174.1"/>
    <property type="molecule type" value="Genomic_DNA"/>
</dbReference>
<organism evidence="2 3">
    <name type="scientific">Lentinula aciculospora</name>
    <dbReference type="NCBI Taxonomy" id="153920"/>
    <lineage>
        <taxon>Eukaryota</taxon>
        <taxon>Fungi</taxon>
        <taxon>Dikarya</taxon>
        <taxon>Basidiomycota</taxon>
        <taxon>Agaricomycotina</taxon>
        <taxon>Agaricomycetes</taxon>
        <taxon>Agaricomycetidae</taxon>
        <taxon>Agaricales</taxon>
        <taxon>Marasmiineae</taxon>
        <taxon>Omphalotaceae</taxon>
        <taxon>Lentinula</taxon>
    </lineage>
</organism>
<reference evidence="2" key="1">
    <citation type="submission" date="2022-08" db="EMBL/GenBank/DDBJ databases">
        <title>A Global Phylogenomic Analysis of the Shiitake Genus Lentinula.</title>
        <authorList>
            <consortium name="DOE Joint Genome Institute"/>
            <person name="Sierra-Patev S."/>
            <person name="Min B."/>
            <person name="Naranjo-Ortiz M."/>
            <person name="Looney B."/>
            <person name="Konkel Z."/>
            <person name="Slot J.C."/>
            <person name="Sakamoto Y."/>
            <person name="Steenwyk J.L."/>
            <person name="Rokas A."/>
            <person name="Carro J."/>
            <person name="Camarero S."/>
            <person name="Ferreira P."/>
            <person name="Molpeceres G."/>
            <person name="Ruiz-Duenas F.J."/>
            <person name="Serrano A."/>
            <person name="Henrissat B."/>
            <person name="Drula E."/>
            <person name="Hughes K.W."/>
            <person name="Mata J.L."/>
            <person name="Ishikawa N.K."/>
            <person name="Vargas-Isla R."/>
            <person name="Ushijima S."/>
            <person name="Smith C.A."/>
            <person name="Ahrendt S."/>
            <person name="Andreopoulos W."/>
            <person name="He G."/>
            <person name="Labutti K."/>
            <person name="Lipzen A."/>
            <person name="Ng V."/>
            <person name="Riley R."/>
            <person name="Sandor L."/>
            <person name="Barry K."/>
            <person name="Martinez A.T."/>
            <person name="Xiao Y."/>
            <person name="Gibbons J.G."/>
            <person name="Terashima K."/>
            <person name="Grigoriev I.V."/>
            <person name="Hibbett D.S."/>
        </authorList>
    </citation>
    <scope>NUCLEOTIDE SEQUENCE</scope>
    <source>
        <strain evidence="2">JLM2183</strain>
    </source>
</reference>
<feature type="transmembrane region" description="Helical" evidence="1">
    <location>
        <begin position="12"/>
        <end position="29"/>
    </location>
</feature>
<keyword evidence="1" id="KW-1133">Transmembrane helix</keyword>
<gene>
    <name evidence="2" type="ORF">J3R30DRAFT_3410290</name>
</gene>
<name>A0A9W8ZXS1_9AGAR</name>
<dbReference type="AlphaFoldDB" id="A0A9W8ZXS1"/>
<keyword evidence="1" id="KW-0472">Membrane</keyword>
<evidence type="ECO:0000313" key="3">
    <source>
        <dbReference type="Proteomes" id="UP001150266"/>
    </source>
</evidence>
<keyword evidence="1" id="KW-0812">Transmembrane</keyword>
<dbReference type="Proteomes" id="UP001150266">
    <property type="component" value="Unassembled WGS sequence"/>
</dbReference>
<keyword evidence="3" id="KW-1185">Reference proteome</keyword>
<comment type="caution">
    <text evidence="2">The sequence shown here is derived from an EMBL/GenBank/DDBJ whole genome shotgun (WGS) entry which is preliminary data.</text>
</comment>
<sequence>MTFRGSVGWRAWLGHCLALLAAFAIIMVCRRHRPKPDQVLVPTGRPLEPIETRQNQNGKTAMVFHPGLFFDANDKTTGYITAGFSGVHPTSPSEQSYTSPATASDGKLKVLSYNGPTSRWPTSSPRLLPLRYGESTTSSLPALSVAESTVSETDANLTQAQINELRRRIDDLTSPAPPAYNDA</sequence>
<evidence type="ECO:0008006" key="4">
    <source>
        <dbReference type="Google" id="ProtNLM"/>
    </source>
</evidence>
<evidence type="ECO:0000313" key="2">
    <source>
        <dbReference type="EMBL" id="KAJ4468174.1"/>
    </source>
</evidence>
<evidence type="ECO:0000256" key="1">
    <source>
        <dbReference type="SAM" id="Phobius"/>
    </source>
</evidence>